<evidence type="ECO:0000256" key="5">
    <source>
        <dbReference type="ARBA" id="ARBA00022448"/>
    </source>
</evidence>
<dbReference type="PANTHER" id="PTHR30570">
    <property type="entry name" value="PERIPLASMIC PHOSPHATE BINDING COMPONENT OF PHOSPHATE ABC TRANSPORTER"/>
    <property type="match status" value="1"/>
</dbReference>
<dbReference type="NCBIfam" id="TIGR02136">
    <property type="entry name" value="ptsS_2"/>
    <property type="match status" value="1"/>
</dbReference>
<feature type="chain" id="PRO_5039751150" description="Phosphate-binding protein" evidence="12">
    <location>
        <begin position="24"/>
        <end position="296"/>
    </location>
</feature>
<keyword evidence="15" id="KW-1185">Reference proteome</keyword>
<evidence type="ECO:0000256" key="10">
    <source>
        <dbReference type="ARBA" id="ARBA00023139"/>
    </source>
</evidence>
<evidence type="ECO:0000259" key="13">
    <source>
        <dbReference type="Pfam" id="PF12849"/>
    </source>
</evidence>
<comment type="caution">
    <text evidence="14">The sequence shown here is derived from an EMBL/GenBank/DDBJ whole genome shotgun (WGS) entry which is preliminary data.</text>
</comment>
<dbReference type="InterPro" id="IPR024370">
    <property type="entry name" value="PBP_domain"/>
</dbReference>
<evidence type="ECO:0000313" key="14">
    <source>
        <dbReference type="EMBL" id="TDT51233.1"/>
    </source>
</evidence>
<evidence type="ECO:0000313" key="15">
    <source>
        <dbReference type="Proteomes" id="UP000295325"/>
    </source>
</evidence>
<protein>
    <recommendedName>
        <fullName evidence="12">Phosphate-binding protein</fullName>
    </recommendedName>
</protein>
<comment type="function">
    <text evidence="12">Involved in the system for phosphate transport across the cytoplasmic membrane.</text>
</comment>
<evidence type="ECO:0000256" key="1">
    <source>
        <dbReference type="ARBA" id="ARBA00002841"/>
    </source>
</evidence>
<accession>A0A4R7KDW0</accession>
<proteinExistence type="inferred from homology"/>
<evidence type="ECO:0000256" key="4">
    <source>
        <dbReference type="ARBA" id="ARBA00011529"/>
    </source>
</evidence>
<dbReference type="EMBL" id="SOAZ01000020">
    <property type="protein sequence ID" value="TDT51233.1"/>
    <property type="molecule type" value="Genomic_DNA"/>
</dbReference>
<dbReference type="Pfam" id="PF12849">
    <property type="entry name" value="PBP_like_2"/>
    <property type="match status" value="1"/>
</dbReference>
<dbReference type="PROSITE" id="PS51257">
    <property type="entry name" value="PROKAR_LIPOPROTEIN"/>
    <property type="match status" value="1"/>
</dbReference>
<keyword evidence="10 12" id="KW-0564">Palmitate</keyword>
<comment type="function">
    <text evidence="1">Part of the ABC transporter complex PstSACB involved in phosphate import.</text>
</comment>
<dbReference type="CDD" id="cd13653">
    <property type="entry name" value="PBP2_phosphate_like_1"/>
    <property type="match status" value="1"/>
</dbReference>
<comment type="subunit">
    <text evidence="4 12">The complex is composed of two ATP-binding proteins (PstB), two transmembrane proteins (PstC and PstA) and a solute-binding protein (PstS).</text>
</comment>
<keyword evidence="9" id="KW-0472">Membrane</keyword>
<dbReference type="Proteomes" id="UP000295325">
    <property type="component" value="Unassembled WGS sequence"/>
</dbReference>
<feature type="domain" description="PBP" evidence="13">
    <location>
        <begin position="36"/>
        <end position="276"/>
    </location>
</feature>
<evidence type="ECO:0000256" key="7">
    <source>
        <dbReference type="ARBA" id="ARBA00022592"/>
    </source>
</evidence>
<dbReference type="InterPro" id="IPR050811">
    <property type="entry name" value="Phosphate_ABC_transporter"/>
</dbReference>
<organism evidence="14 15">
    <name type="scientific">Fonticella tunisiensis</name>
    <dbReference type="NCBI Taxonomy" id="1096341"/>
    <lineage>
        <taxon>Bacteria</taxon>
        <taxon>Bacillati</taxon>
        <taxon>Bacillota</taxon>
        <taxon>Clostridia</taxon>
        <taxon>Eubacteriales</taxon>
        <taxon>Clostridiaceae</taxon>
        <taxon>Fonticella</taxon>
    </lineage>
</organism>
<dbReference type="Gene3D" id="3.40.190.10">
    <property type="entry name" value="Periplasmic binding protein-like II"/>
    <property type="match status" value="2"/>
</dbReference>
<evidence type="ECO:0000256" key="2">
    <source>
        <dbReference type="ARBA" id="ARBA00004193"/>
    </source>
</evidence>
<comment type="subcellular location">
    <subcellularLocation>
        <location evidence="2 12">Cell membrane</location>
        <topology evidence="2 12">Lipid-anchor</topology>
    </subcellularLocation>
</comment>
<keyword evidence="5 12" id="KW-0813">Transport</keyword>
<gene>
    <name evidence="14" type="ORF">EDD71_12014</name>
</gene>
<dbReference type="GO" id="GO:0042301">
    <property type="term" value="F:phosphate ion binding"/>
    <property type="evidence" value="ECO:0007669"/>
    <property type="project" value="UniProtKB-UniRule"/>
</dbReference>
<dbReference type="OrthoDB" id="9790048at2"/>
<keyword evidence="8 12" id="KW-0732">Signal</keyword>
<evidence type="ECO:0000256" key="6">
    <source>
        <dbReference type="ARBA" id="ARBA00022475"/>
    </source>
</evidence>
<evidence type="ECO:0000256" key="9">
    <source>
        <dbReference type="ARBA" id="ARBA00023136"/>
    </source>
</evidence>
<name>A0A4R7KDW0_9CLOT</name>
<dbReference type="GO" id="GO:0006817">
    <property type="term" value="P:phosphate ion transport"/>
    <property type="evidence" value="ECO:0007669"/>
    <property type="project" value="UniProtKB-UniRule"/>
</dbReference>
<dbReference type="InterPro" id="IPR011862">
    <property type="entry name" value="Phos-bd"/>
</dbReference>
<comment type="similarity">
    <text evidence="3 12">Belongs to the PstS family.</text>
</comment>
<evidence type="ECO:0000256" key="11">
    <source>
        <dbReference type="ARBA" id="ARBA00023288"/>
    </source>
</evidence>
<dbReference type="AlphaFoldDB" id="A0A4R7KDW0"/>
<dbReference type="GO" id="GO:0005886">
    <property type="term" value="C:plasma membrane"/>
    <property type="evidence" value="ECO:0007669"/>
    <property type="project" value="UniProtKB-SubCell"/>
</dbReference>
<evidence type="ECO:0000256" key="8">
    <source>
        <dbReference type="ARBA" id="ARBA00022729"/>
    </source>
</evidence>
<reference evidence="14 15" key="1">
    <citation type="submission" date="2019-03" db="EMBL/GenBank/DDBJ databases">
        <title>Genomic Encyclopedia of Type Strains, Phase IV (KMG-IV): sequencing the most valuable type-strain genomes for metagenomic binning, comparative biology and taxonomic classification.</title>
        <authorList>
            <person name="Goeker M."/>
        </authorList>
    </citation>
    <scope>NUCLEOTIDE SEQUENCE [LARGE SCALE GENOMIC DNA]</scope>
    <source>
        <strain evidence="14 15">DSM 24455</strain>
    </source>
</reference>
<keyword evidence="7 12" id="KW-0592">Phosphate transport</keyword>
<dbReference type="RefSeq" id="WP_133628768.1">
    <property type="nucleotide sequence ID" value="NZ_SOAZ01000020.1"/>
</dbReference>
<keyword evidence="6 12" id="KW-1003">Cell membrane</keyword>
<sequence>MKRKKTTLIVLGLMLSLMLGLFAGCSKGEATSKQSENNNLSGTITAAGSTALQPLVEAAAAEFKKKNPEATVNVQGGGSGTGLTQVAQGAVEIGNSDIYANEKSGIDAAALVDHKVAVVGFAVVANEKVKIDNLTRDQLVKIFTGEIKNWKEVGGDDKNIIVINRPKSSGTRATFKKYALDNKEEVEGVALTQDSSGAVHKTIAETDGSIGYLALSYLTSDDAKKGLKMLKLDGVEANKENITSGKYPIWSYEHMYTKGEPTGLTKAFLEYMTSDEVKPIIERLGYIPTADMKVSR</sequence>
<keyword evidence="11 12" id="KW-0449">Lipoprotein</keyword>
<evidence type="ECO:0000256" key="3">
    <source>
        <dbReference type="ARBA" id="ARBA00008725"/>
    </source>
</evidence>
<dbReference type="SUPFAM" id="SSF53850">
    <property type="entry name" value="Periplasmic binding protein-like II"/>
    <property type="match status" value="1"/>
</dbReference>
<dbReference type="PANTHER" id="PTHR30570:SF4">
    <property type="entry name" value="PHOSPHATE-BINDING PROTEIN PSTS 1"/>
    <property type="match status" value="1"/>
</dbReference>
<feature type="signal peptide" evidence="12">
    <location>
        <begin position="1"/>
        <end position="23"/>
    </location>
</feature>
<evidence type="ECO:0000256" key="12">
    <source>
        <dbReference type="RuleBase" id="RU367119"/>
    </source>
</evidence>